<organism evidence="2 3">
    <name type="scientific">Candidatus Woesebacteria bacterium GW2011_GWA1_39_8</name>
    <dbReference type="NCBI Taxonomy" id="1618552"/>
    <lineage>
        <taxon>Bacteria</taxon>
        <taxon>Candidatus Woeseibacteriota</taxon>
    </lineage>
</organism>
<dbReference type="InterPro" id="IPR029060">
    <property type="entry name" value="PIN-like_dom_sf"/>
</dbReference>
<sequence length="144" mass="16641">MYLLDSNVLIYAHNNASPFYRKARSILGDVLIGDLDGCVSFQNLYEFYSIITDSKRIERPLDSSQAMKILFSYLNAENLPKIYAKSTNLAGTIELLKSYEVKRQQIFDLILITTMIENEVLGIYTADEKFFKQFNFLEVVNPFK</sequence>
<evidence type="ECO:0000313" key="2">
    <source>
        <dbReference type="EMBL" id="KKR28463.1"/>
    </source>
</evidence>
<evidence type="ECO:0000259" key="1">
    <source>
        <dbReference type="Pfam" id="PF01850"/>
    </source>
</evidence>
<dbReference type="EMBL" id="LBXL01000049">
    <property type="protein sequence ID" value="KKR28463.1"/>
    <property type="molecule type" value="Genomic_DNA"/>
</dbReference>
<comment type="caution">
    <text evidence="2">The sequence shown here is derived from an EMBL/GenBank/DDBJ whole genome shotgun (WGS) entry which is preliminary data.</text>
</comment>
<dbReference type="AlphaFoldDB" id="A0A0G0PKL0"/>
<evidence type="ECO:0000313" key="3">
    <source>
        <dbReference type="Proteomes" id="UP000034793"/>
    </source>
</evidence>
<name>A0A0G0PKL0_9BACT</name>
<dbReference type="Pfam" id="PF01850">
    <property type="entry name" value="PIN"/>
    <property type="match status" value="1"/>
</dbReference>
<accession>A0A0G0PKL0</accession>
<gene>
    <name evidence="2" type="ORF">UT61_C0049G0006</name>
</gene>
<feature type="domain" description="PIN" evidence="1">
    <location>
        <begin position="2"/>
        <end position="132"/>
    </location>
</feature>
<dbReference type="InterPro" id="IPR002716">
    <property type="entry name" value="PIN_dom"/>
</dbReference>
<reference evidence="2 3" key="1">
    <citation type="journal article" date="2015" name="Nature">
        <title>rRNA introns, odd ribosomes, and small enigmatic genomes across a large radiation of phyla.</title>
        <authorList>
            <person name="Brown C.T."/>
            <person name="Hug L.A."/>
            <person name="Thomas B.C."/>
            <person name="Sharon I."/>
            <person name="Castelle C.J."/>
            <person name="Singh A."/>
            <person name="Wilkins M.J."/>
            <person name="Williams K.H."/>
            <person name="Banfield J.F."/>
        </authorList>
    </citation>
    <scope>NUCLEOTIDE SEQUENCE [LARGE SCALE GENOMIC DNA]</scope>
</reference>
<dbReference type="Proteomes" id="UP000034793">
    <property type="component" value="Unassembled WGS sequence"/>
</dbReference>
<protein>
    <submittedName>
        <fullName evidence="2">PilT protein domain protein</fullName>
    </submittedName>
</protein>
<proteinExistence type="predicted"/>
<dbReference type="SUPFAM" id="SSF88723">
    <property type="entry name" value="PIN domain-like"/>
    <property type="match status" value="1"/>
</dbReference>
<dbReference type="Gene3D" id="3.40.50.1010">
    <property type="entry name" value="5'-nuclease"/>
    <property type="match status" value="1"/>
</dbReference>